<keyword evidence="3 4" id="KW-0472">Membrane</keyword>
<dbReference type="KEGG" id="pphr:APZ00_06725"/>
<keyword evidence="1 4" id="KW-0812">Transmembrane</keyword>
<dbReference type="Pfam" id="PF04588">
    <property type="entry name" value="HIG_1_N"/>
    <property type="match status" value="1"/>
</dbReference>
<reference evidence="6 7" key="1">
    <citation type="submission" date="2015-10" db="EMBL/GenBank/DDBJ databases">
        <title>The world's first case of liver abscess caused by Pannonibacter phragmitetus.</title>
        <authorList>
            <person name="Ming D."/>
            <person name="Wang M."/>
            <person name="Zhou Y."/>
            <person name="Jiang T."/>
            <person name="Hu S."/>
        </authorList>
    </citation>
    <scope>NUCLEOTIDE SEQUENCE [LARGE SCALE GENOMIC DNA]</scope>
    <source>
        <strain evidence="6 7">31801</strain>
    </source>
</reference>
<name>A0A0U3FKV8_9HYPH</name>
<evidence type="ECO:0000256" key="3">
    <source>
        <dbReference type="ARBA" id="ARBA00023136"/>
    </source>
</evidence>
<feature type="transmembrane region" description="Helical" evidence="4">
    <location>
        <begin position="6"/>
        <end position="24"/>
    </location>
</feature>
<evidence type="ECO:0000259" key="5">
    <source>
        <dbReference type="PROSITE" id="PS51503"/>
    </source>
</evidence>
<feature type="domain" description="HIG1" evidence="5">
    <location>
        <begin position="1"/>
        <end position="65"/>
    </location>
</feature>
<keyword evidence="7" id="KW-1185">Reference proteome</keyword>
<accession>A0A0U3FKV8</accession>
<gene>
    <name evidence="6" type="ORF">APZ00_06725</name>
</gene>
<dbReference type="PROSITE" id="PS51503">
    <property type="entry name" value="HIG1"/>
    <property type="match status" value="1"/>
</dbReference>
<evidence type="ECO:0000256" key="1">
    <source>
        <dbReference type="ARBA" id="ARBA00022692"/>
    </source>
</evidence>
<dbReference type="InterPro" id="IPR007667">
    <property type="entry name" value="Hypoxia_induced_domain"/>
</dbReference>
<dbReference type="AlphaFoldDB" id="A0A0U3FKV8"/>
<evidence type="ECO:0000313" key="7">
    <source>
        <dbReference type="Proteomes" id="UP000064921"/>
    </source>
</evidence>
<dbReference type="RefSeq" id="WP_058898445.1">
    <property type="nucleotide sequence ID" value="NZ_CP013068.1"/>
</dbReference>
<evidence type="ECO:0000256" key="2">
    <source>
        <dbReference type="ARBA" id="ARBA00022989"/>
    </source>
</evidence>
<dbReference type="NCBIfam" id="NF033233">
    <property type="entry name" value="twin_helix"/>
    <property type="match status" value="1"/>
</dbReference>
<keyword evidence="2 4" id="KW-1133">Transmembrane helix</keyword>
<dbReference type="eggNOG" id="ENOG5033A2N">
    <property type="taxonomic scope" value="Bacteria"/>
</dbReference>
<sequence length="65" mass="7200">MGSFFYYLVSVAVGAVAVVLLLGLWNMMRGGSSNRSQQLMRWRVGLQFLAIVIIMAALYFLGSKP</sequence>
<proteinExistence type="predicted"/>
<dbReference type="EMBL" id="CP013068">
    <property type="protein sequence ID" value="ALV26814.1"/>
    <property type="molecule type" value="Genomic_DNA"/>
</dbReference>
<evidence type="ECO:0000256" key="4">
    <source>
        <dbReference type="SAM" id="Phobius"/>
    </source>
</evidence>
<evidence type="ECO:0000313" key="6">
    <source>
        <dbReference type="EMBL" id="ALV26814.1"/>
    </source>
</evidence>
<organism evidence="6 7">
    <name type="scientific">Pannonibacter phragmitetus</name>
    <dbReference type="NCBI Taxonomy" id="121719"/>
    <lineage>
        <taxon>Bacteria</taxon>
        <taxon>Pseudomonadati</taxon>
        <taxon>Pseudomonadota</taxon>
        <taxon>Alphaproteobacteria</taxon>
        <taxon>Hyphomicrobiales</taxon>
        <taxon>Stappiaceae</taxon>
        <taxon>Pannonibacter</taxon>
    </lineage>
</organism>
<dbReference type="Gene3D" id="6.10.140.1320">
    <property type="match status" value="1"/>
</dbReference>
<dbReference type="Proteomes" id="UP000064921">
    <property type="component" value="Chromosome"/>
</dbReference>
<dbReference type="STRING" id="121719.APZ00_06725"/>
<feature type="transmembrane region" description="Helical" evidence="4">
    <location>
        <begin position="44"/>
        <end position="62"/>
    </location>
</feature>
<protein>
    <recommendedName>
        <fullName evidence="5">HIG1 domain-containing protein</fullName>
    </recommendedName>
</protein>